<dbReference type="Gene3D" id="3.20.20.140">
    <property type="entry name" value="Metal-dependent hydrolases"/>
    <property type="match status" value="1"/>
</dbReference>
<dbReference type="GO" id="GO:0016787">
    <property type="term" value="F:hydrolase activity"/>
    <property type="evidence" value="ECO:0007669"/>
    <property type="project" value="InterPro"/>
</dbReference>
<accession>A0A543FUE6</accession>
<organism evidence="3 4">
    <name type="scientific">Pseudonocardia cypriaca</name>
    <dbReference type="NCBI Taxonomy" id="882449"/>
    <lineage>
        <taxon>Bacteria</taxon>
        <taxon>Bacillati</taxon>
        <taxon>Actinomycetota</taxon>
        <taxon>Actinomycetes</taxon>
        <taxon>Pseudonocardiales</taxon>
        <taxon>Pseudonocardiaceae</taxon>
        <taxon>Pseudonocardia</taxon>
    </lineage>
</organism>
<reference evidence="3 4" key="1">
    <citation type="submission" date="2019-06" db="EMBL/GenBank/DDBJ databases">
        <title>Sequencing the genomes of 1000 actinobacteria strains.</title>
        <authorList>
            <person name="Klenk H.-P."/>
        </authorList>
    </citation>
    <scope>NUCLEOTIDE SEQUENCE [LARGE SCALE GENOMIC DNA]</scope>
    <source>
        <strain evidence="3 4">DSM 45511</strain>
    </source>
</reference>
<evidence type="ECO:0000313" key="3">
    <source>
        <dbReference type="EMBL" id="TQM37436.1"/>
    </source>
</evidence>
<sequence>MIDTHHHFWRTDLQEQPWRSPAHTELAVDFGPADLAPLLDASGVEATVLVESVDTPEENDRLAAYAAAFPQVAGVVGWLPLADAAAARAELARADRTRWCGVRCLVAREPLDWLDPDLMASLAAADLAWDVVPVTDAQVESVVALARRVPELRIVADHLARPPLETGDLGGWVERLAALATCPNVALKLSIGVDLLSSWERWDPAAIAPAVAHAVEAFGPDRLMLASNWPVVTLRADYATALRDLEAAVVAAGVDEAGLAEVRAGTARRWYRLPRT</sequence>
<dbReference type="Proteomes" id="UP000319818">
    <property type="component" value="Unassembled WGS sequence"/>
</dbReference>
<dbReference type="InterPro" id="IPR032466">
    <property type="entry name" value="Metal_Hydrolase"/>
</dbReference>
<protein>
    <submittedName>
        <fullName evidence="3">L-fuconolactonase</fullName>
    </submittedName>
</protein>
<dbReference type="InterPro" id="IPR006680">
    <property type="entry name" value="Amidohydro-rel"/>
</dbReference>
<comment type="caution">
    <text evidence="3">The sequence shown here is derived from an EMBL/GenBank/DDBJ whole genome shotgun (WGS) entry which is preliminary data.</text>
</comment>
<dbReference type="InterPro" id="IPR052350">
    <property type="entry name" value="Metallo-dep_Lactonases"/>
</dbReference>
<dbReference type="PANTHER" id="PTHR43569">
    <property type="entry name" value="AMIDOHYDROLASE"/>
    <property type="match status" value="1"/>
</dbReference>
<dbReference type="SUPFAM" id="SSF51556">
    <property type="entry name" value="Metallo-dependent hydrolases"/>
    <property type="match status" value="1"/>
</dbReference>
<evidence type="ECO:0000259" key="2">
    <source>
        <dbReference type="Pfam" id="PF04909"/>
    </source>
</evidence>
<feature type="domain" description="Amidohydrolase-related" evidence="2">
    <location>
        <begin position="2"/>
        <end position="273"/>
    </location>
</feature>
<dbReference type="RefSeq" id="WP_170225791.1">
    <property type="nucleotide sequence ID" value="NZ_VFPH01000002.1"/>
</dbReference>
<dbReference type="PANTHER" id="PTHR43569:SF2">
    <property type="entry name" value="AMIDOHYDROLASE-RELATED DOMAIN-CONTAINING PROTEIN"/>
    <property type="match status" value="1"/>
</dbReference>
<evidence type="ECO:0000256" key="1">
    <source>
        <dbReference type="ARBA" id="ARBA00038310"/>
    </source>
</evidence>
<name>A0A543FUE6_9PSEU</name>
<comment type="similarity">
    <text evidence="1">Belongs to the metallo-dependent hydrolases superfamily.</text>
</comment>
<dbReference type="AlphaFoldDB" id="A0A543FUE6"/>
<dbReference type="Pfam" id="PF04909">
    <property type="entry name" value="Amidohydro_2"/>
    <property type="match status" value="1"/>
</dbReference>
<keyword evidence="4" id="KW-1185">Reference proteome</keyword>
<gene>
    <name evidence="3" type="ORF">FB388_4645</name>
</gene>
<proteinExistence type="inferred from homology"/>
<evidence type="ECO:0000313" key="4">
    <source>
        <dbReference type="Proteomes" id="UP000319818"/>
    </source>
</evidence>
<dbReference type="EMBL" id="VFPH01000002">
    <property type="protein sequence ID" value="TQM37436.1"/>
    <property type="molecule type" value="Genomic_DNA"/>
</dbReference>